<dbReference type="Proteomes" id="UP000435112">
    <property type="component" value="Unassembled WGS sequence"/>
</dbReference>
<feature type="region of interest" description="Disordered" evidence="1">
    <location>
        <begin position="161"/>
        <end position="182"/>
    </location>
</feature>
<dbReference type="AlphaFoldDB" id="A0A6A3MNB9"/>
<dbReference type="OrthoDB" id="110390at2759"/>
<dbReference type="EMBL" id="QXFU01000563">
    <property type="protein sequence ID" value="KAE9029493.1"/>
    <property type="molecule type" value="Genomic_DNA"/>
</dbReference>
<reference evidence="2 3" key="1">
    <citation type="submission" date="2018-09" db="EMBL/GenBank/DDBJ databases">
        <title>Genomic investigation of the strawberry pathogen Phytophthora fragariae indicates pathogenicity is determined by transcriptional variation in three key races.</title>
        <authorList>
            <person name="Adams T.M."/>
            <person name="Armitage A.D."/>
            <person name="Sobczyk M.K."/>
            <person name="Bates H.J."/>
            <person name="Dunwell J.M."/>
            <person name="Nellist C.F."/>
            <person name="Harrison R.J."/>
        </authorList>
    </citation>
    <scope>NUCLEOTIDE SEQUENCE [LARGE SCALE GENOMIC DNA]</scope>
    <source>
        <strain evidence="2 3">SCRP324</strain>
    </source>
</reference>
<accession>A0A6A3MNB9</accession>
<organism evidence="2 3">
    <name type="scientific">Phytophthora rubi</name>
    <dbReference type="NCBI Taxonomy" id="129364"/>
    <lineage>
        <taxon>Eukaryota</taxon>
        <taxon>Sar</taxon>
        <taxon>Stramenopiles</taxon>
        <taxon>Oomycota</taxon>
        <taxon>Peronosporomycetes</taxon>
        <taxon>Peronosporales</taxon>
        <taxon>Peronosporaceae</taxon>
        <taxon>Phytophthora</taxon>
    </lineage>
</organism>
<comment type="caution">
    <text evidence="2">The sequence shown here is derived from an EMBL/GenBank/DDBJ whole genome shotgun (WGS) entry which is preliminary data.</text>
</comment>
<gene>
    <name evidence="2" type="ORF">PR002_g10116</name>
</gene>
<feature type="compositionally biased region" description="Low complexity" evidence="1">
    <location>
        <begin position="161"/>
        <end position="173"/>
    </location>
</feature>
<protein>
    <submittedName>
        <fullName evidence="2">Uncharacterized protein</fullName>
    </submittedName>
</protein>
<sequence length="182" mass="19970">MQVQLETAWRKARLRSGGQAGFILELYIYVPKPAEQATSLRRATAACVQEQMPRVAEVLREQGIAAGPASQTYMAVTQARLPEGAPLVVPDNTTFRQLLHVDTQQTAMDESQSTEQQLASAEYHFVRVKIQDVPVAMQVNVSDLRAALGLPSYSLRPPFRAPTNVATPAPAVNMEDTDHQDA</sequence>
<evidence type="ECO:0000313" key="3">
    <source>
        <dbReference type="Proteomes" id="UP000435112"/>
    </source>
</evidence>
<evidence type="ECO:0000256" key="1">
    <source>
        <dbReference type="SAM" id="MobiDB-lite"/>
    </source>
</evidence>
<evidence type="ECO:0000313" key="2">
    <source>
        <dbReference type="EMBL" id="KAE9029493.1"/>
    </source>
</evidence>
<name>A0A6A3MNB9_9STRA</name>
<proteinExistence type="predicted"/>